<evidence type="ECO:0000313" key="2">
    <source>
        <dbReference type="Proteomes" id="UP000243378"/>
    </source>
</evidence>
<protein>
    <submittedName>
        <fullName evidence="1">Uncharacterized protein</fullName>
    </submittedName>
</protein>
<proteinExistence type="predicted"/>
<gene>
    <name evidence="1" type="ORF">SAMN05216381_4078</name>
</gene>
<dbReference type="Proteomes" id="UP000243378">
    <property type="component" value="Unassembled WGS sequence"/>
</dbReference>
<accession>A0A1G7UG11</accession>
<reference evidence="1 2" key="1">
    <citation type="submission" date="2016-10" db="EMBL/GenBank/DDBJ databases">
        <authorList>
            <person name="de Groot N.N."/>
        </authorList>
    </citation>
    <scope>NUCLEOTIDE SEQUENCE [LARGE SCALE GENOMIC DNA]</scope>
    <source>
        <strain evidence="1 2">LMG 25475</strain>
    </source>
</reference>
<sequence>MSGCVRVDECGRGAAFAAAHGELWRYTAASSQEVV</sequence>
<name>A0A1G7UG11_9GAMM</name>
<dbReference type="EMBL" id="FNBM01000011">
    <property type="protein sequence ID" value="SDG46211.1"/>
    <property type="molecule type" value="Genomic_DNA"/>
</dbReference>
<evidence type="ECO:0000313" key="1">
    <source>
        <dbReference type="EMBL" id="SDG46211.1"/>
    </source>
</evidence>
<organism evidence="1 2">
    <name type="scientific">Phytopseudomonas seleniipraecipitans</name>
    <dbReference type="NCBI Taxonomy" id="640205"/>
    <lineage>
        <taxon>Bacteria</taxon>
        <taxon>Pseudomonadati</taxon>
        <taxon>Pseudomonadota</taxon>
        <taxon>Gammaproteobacteria</taxon>
        <taxon>Pseudomonadales</taxon>
        <taxon>Pseudomonadaceae</taxon>
        <taxon>Phytopseudomonas</taxon>
    </lineage>
</organism>
<dbReference type="AlphaFoldDB" id="A0A1G7UG11"/>